<accession>A0A0M3KKE5</accession>
<evidence type="ECO:0000313" key="1">
    <source>
        <dbReference type="WBParaSite" id="ASIM_0002147501-mRNA-1"/>
    </source>
</evidence>
<dbReference type="WBParaSite" id="ASIM_0002147501-mRNA-1">
    <property type="protein sequence ID" value="ASIM_0002147501-mRNA-1"/>
    <property type="gene ID" value="ASIM_0002147501"/>
</dbReference>
<reference evidence="1" key="1">
    <citation type="submission" date="2017-02" db="UniProtKB">
        <authorList>
            <consortium name="WormBaseParasite"/>
        </authorList>
    </citation>
    <scope>IDENTIFICATION</scope>
</reference>
<name>A0A0M3KKE5_ANISI</name>
<dbReference type="AlphaFoldDB" id="A0A0M3KKE5"/>
<protein>
    <submittedName>
        <fullName evidence="1">DSHCT domain-containing protein</fullName>
    </submittedName>
</protein>
<organism evidence="1">
    <name type="scientific">Anisakis simplex</name>
    <name type="common">Herring worm</name>
    <dbReference type="NCBI Taxonomy" id="6269"/>
    <lineage>
        <taxon>Eukaryota</taxon>
        <taxon>Metazoa</taxon>
        <taxon>Ecdysozoa</taxon>
        <taxon>Nematoda</taxon>
        <taxon>Chromadorea</taxon>
        <taxon>Rhabditida</taxon>
        <taxon>Spirurina</taxon>
        <taxon>Ascaridomorpha</taxon>
        <taxon>Ascaridoidea</taxon>
        <taxon>Anisakidae</taxon>
        <taxon>Anisakis</taxon>
        <taxon>Anisakis simplex complex</taxon>
    </lineage>
</organism>
<sequence>LELNDVIHREAESLSGDFVELSWWMQEESERGIGLSEQLIKTAHISILDCDERVFERNRDGGNEAIESAILFAIQLVYKRLVDDGEEKTAKKTNDAERLLDRMSRLFGVMMAVDLSKV</sequence>
<proteinExistence type="predicted"/>